<dbReference type="EMBL" id="NKXS01008026">
    <property type="protein sequence ID" value="PIM98847.1"/>
    <property type="molecule type" value="Genomic_DNA"/>
</dbReference>
<protein>
    <submittedName>
        <fullName evidence="1">Uncharacterized protein</fullName>
    </submittedName>
</protein>
<name>A0A2G9G0P5_9LAMI</name>
<gene>
    <name evidence="1" type="ORF">CDL12_28667</name>
</gene>
<reference evidence="2" key="1">
    <citation type="journal article" date="2018" name="Gigascience">
        <title>Genome assembly of the Pink Ipe (Handroanthus impetiginosus, Bignoniaceae), a highly valued, ecologically keystone Neotropical timber forest tree.</title>
        <authorList>
            <person name="Silva-Junior O.B."/>
            <person name="Grattapaglia D."/>
            <person name="Novaes E."/>
            <person name="Collevatti R.G."/>
        </authorList>
    </citation>
    <scope>NUCLEOTIDE SEQUENCE [LARGE SCALE GENOMIC DNA]</scope>
    <source>
        <strain evidence="2">cv. UFG-1</strain>
    </source>
</reference>
<keyword evidence="2" id="KW-1185">Reference proteome</keyword>
<accession>A0A2G9G0P5</accession>
<comment type="caution">
    <text evidence="1">The sequence shown here is derived from an EMBL/GenBank/DDBJ whole genome shotgun (WGS) entry which is preliminary data.</text>
</comment>
<dbReference type="AlphaFoldDB" id="A0A2G9G0P5"/>
<proteinExistence type="predicted"/>
<evidence type="ECO:0000313" key="1">
    <source>
        <dbReference type="EMBL" id="PIM98847.1"/>
    </source>
</evidence>
<sequence>MWDFTKTNFLYIHNLHFFFYQNSTPISFFLYSLAVPLSPSSSSNYFNIFQDKLKGNELRCCSPLDLVVGKLT</sequence>
<evidence type="ECO:0000313" key="2">
    <source>
        <dbReference type="Proteomes" id="UP000231279"/>
    </source>
</evidence>
<organism evidence="1 2">
    <name type="scientific">Handroanthus impetiginosus</name>
    <dbReference type="NCBI Taxonomy" id="429701"/>
    <lineage>
        <taxon>Eukaryota</taxon>
        <taxon>Viridiplantae</taxon>
        <taxon>Streptophyta</taxon>
        <taxon>Embryophyta</taxon>
        <taxon>Tracheophyta</taxon>
        <taxon>Spermatophyta</taxon>
        <taxon>Magnoliopsida</taxon>
        <taxon>eudicotyledons</taxon>
        <taxon>Gunneridae</taxon>
        <taxon>Pentapetalae</taxon>
        <taxon>asterids</taxon>
        <taxon>lamiids</taxon>
        <taxon>Lamiales</taxon>
        <taxon>Bignoniaceae</taxon>
        <taxon>Crescentiina</taxon>
        <taxon>Tabebuia alliance</taxon>
        <taxon>Handroanthus</taxon>
    </lineage>
</organism>
<dbReference type="Proteomes" id="UP000231279">
    <property type="component" value="Unassembled WGS sequence"/>
</dbReference>